<dbReference type="SUPFAM" id="SSF52402">
    <property type="entry name" value="Adenine nucleotide alpha hydrolases-like"/>
    <property type="match status" value="2"/>
</dbReference>
<dbReference type="STRING" id="993689.GCA_002077135_01612"/>
<evidence type="ECO:0000313" key="4">
    <source>
        <dbReference type="Proteomes" id="UP000307749"/>
    </source>
</evidence>
<evidence type="ECO:0000259" key="2">
    <source>
        <dbReference type="Pfam" id="PF00582"/>
    </source>
</evidence>
<name>A0A4S3KP42_9GAMM</name>
<comment type="caution">
    <text evidence="3">The sequence shown here is derived from an EMBL/GenBank/DDBJ whole genome shotgun (WGS) entry which is preliminary data.</text>
</comment>
<sequence length="273" mass="28777">MSTLEFIVHVPHPGTRHAALDLALDLAARLQARLSGVFAAALPSAAFAVPEAITLQVQEAEQARKHAAAKTAWWQELLRQRDLHGDWRVGEGDLAQVLCLAAASADLLIVQRPQTREDAPIGFGSTSRAVFTAAKPVLIVPAAGAASVGQRVLIAWNGSLESARALHGAASLLAHADAVHVLDGSRERGPEGLAWLPPLDLPAWFAQRGINAAIERLAALGAPAPAILARAQALQCDLIVLGAWGTSRLTEMVLGGVTRALFRECPLPLLVAH</sequence>
<dbReference type="PANTHER" id="PTHR46268">
    <property type="entry name" value="STRESS RESPONSE PROTEIN NHAX"/>
    <property type="match status" value="1"/>
</dbReference>
<dbReference type="CDD" id="cd00293">
    <property type="entry name" value="USP-like"/>
    <property type="match status" value="1"/>
</dbReference>
<organism evidence="3 4">
    <name type="scientific">Metallibacterium scheffleri</name>
    <dbReference type="NCBI Taxonomy" id="993689"/>
    <lineage>
        <taxon>Bacteria</taxon>
        <taxon>Pseudomonadati</taxon>
        <taxon>Pseudomonadota</taxon>
        <taxon>Gammaproteobacteria</taxon>
        <taxon>Lysobacterales</taxon>
        <taxon>Rhodanobacteraceae</taxon>
        <taxon>Metallibacterium</taxon>
    </lineage>
</organism>
<protein>
    <recommendedName>
        <fullName evidence="2">UspA domain-containing protein</fullName>
    </recommendedName>
</protein>
<accession>A0A4S3KP42</accession>
<evidence type="ECO:0000256" key="1">
    <source>
        <dbReference type="ARBA" id="ARBA00008791"/>
    </source>
</evidence>
<dbReference type="Proteomes" id="UP000307749">
    <property type="component" value="Unassembled WGS sequence"/>
</dbReference>
<comment type="similarity">
    <text evidence="1">Belongs to the universal stress protein A family.</text>
</comment>
<dbReference type="Gene3D" id="3.40.50.12370">
    <property type="match status" value="1"/>
</dbReference>
<dbReference type="EMBL" id="MWQO01000022">
    <property type="protein sequence ID" value="THD10747.1"/>
    <property type="molecule type" value="Genomic_DNA"/>
</dbReference>
<keyword evidence="4" id="KW-1185">Reference proteome</keyword>
<reference evidence="3 4" key="1">
    <citation type="submission" date="2017-02" db="EMBL/GenBank/DDBJ databases">
        <title>Whole genome sequencing of Metallibacterium scheffleri DSM 24874 (T).</title>
        <authorList>
            <person name="Kumar S."/>
            <person name="Patil P."/>
            <person name="Patil P.B."/>
        </authorList>
    </citation>
    <scope>NUCLEOTIDE SEQUENCE [LARGE SCALE GENOMIC DNA]</scope>
    <source>
        <strain evidence="3 4">DSM 24874</strain>
    </source>
</reference>
<feature type="domain" description="UspA" evidence="2">
    <location>
        <begin position="15"/>
        <end position="141"/>
    </location>
</feature>
<proteinExistence type="inferred from homology"/>
<dbReference type="PRINTS" id="PR01438">
    <property type="entry name" value="UNVRSLSTRESS"/>
</dbReference>
<dbReference type="OrthoDB" id="9804721at2"/>
<dbReference type="InterPro" id="IPR006016">
    <property type="entry name" value="UspA"/>
</dbReference>
<feature type="domain" description="UspA" evidence="2">
    <location>
        <begin position="150"/>
        <end position="272"/>
    </location>
</feature>
<dbReference type="InterPro" id="IPR006015">
    <property type="entry name" value="Universal_stress_UspA"/>
</dbReference>
<gene>
    <name evidence="3" type="ORF">B1806_06930</name>
</gene>
<dbReference type="Pfam" id="PF00582">
    <property type="entry name" value="Usp"/>
    <property type="match status" value="2"/>
</dbReference>
<evidence type="ECO:0000313" key="3">
    <source>
        <dbReference type="EMBL" id="THD10747.1"/>
    </source>
</evidence>
<dbReference type="PANTHER" id="PTHR46268:SF15">
    <property type="entry name" value="UNIVERSAL STRESS PROTEIN HP_0031"/>
    <property type="match status" value="1"/>
</dbReference>
<dbReference type="AlphaFoldDB" id="A0A4S3KP42"/>
<dbReference type="RefSeq" id="WP_081126989.1">
    <property type="nucleotide sequence ID" value="NZ_LDOS01000002.1"/>
</dbReference>